<evidence type="ECO:0000313" key="1">
    <source>
        <dbReference type="EMBL" id="JAH76678.1"/>
    </source>
</evidence>
<organism evidence="1">
    <name type="scientific">Anguilla anguilla</name>
    <name type="common">European freshwater eel</name>
    <name type="synonym">Muraena anguilla</name>
    <dbReference type="NCBI Taxonomy" id="7936"/>
    <lineage>
        <taxon>Eukaryota</taxon>
        <taxon>Metazoa</taxon>
        <taxon>Chordata</taxon>
        <taxon>Craniata</taxon>
        <taxon>Vertebrata</taxon>
        <taxon>Euteleostomi</taxon>
        <taxon>Actinopterygii</taxon>
        <taxon>Neopterygii</taxon>
        <taxon>Teleostei</taxon>
        <taxon>Anguilliformes</taxon>
        <taxon>Anguillidae</taxon>
        <taxon>Anguilla</taxon>
    </lineage>
</organism>
<accession>A0A0E9VHI0</accession>
<name>A0A0E9VHI0_ANGAN</name>
<sequence>MSNELRKFICSPPTMVKICLQKAYICSI</sequence>
<dbReference type="AlphaFoldDB" id="A0A0E9VHI0"/>
<proteinExistence type="predicted"/>
<dbReference type="EMBL" id="GBXM01031899">
    <property type="protein sequence ID" value="JAH76678.1"/>
    <property type="molecule type" value="Transcribed_RNA"/>
</dbReference>
<reference evidence="1" key="1">
    <citation type="submission" date="2014-11" db="EMBL/GenBank/DDBJ databases">
        <authorList>
            <person name="Amaro Gonzalez C."/>
        </authorList>
    </citation>
    <scope>NUCLEOTIDE SEQUENCE</scope>
</reference>
<reference evidence="1" key="2">
    <citation type="journal article" date="2015" name="Fish Shellfish Immunol.">
        <title>Early steps in the European eel (Anguilla anguilla)-Vibrio vulnificus interaction in the gills: Role of the RtxA13 toxin.</title>
        <authorList>
            <person name="Callol A."/>
            <person name="Pajuelo D."/>
            <person name="Ebbesson L."/>
            <person name="Teles M."/>
            <person name="MacKenzie S."/>
            <person name="Amaro C."/>
        </authorList>
    </citation>
    <scope>NUCLEOTIDE SEQUENCE</scope>
</reference>
<protein>
    <submittedName>
        <fullName evidence="1">Uncharacterized protein</fullName>
    </submittedName>
</protein>